<feature type="short sequence motif" description="GXSXG" evidence="2">
    <location>
        <begin position="41"/>
        <end position="45"/>
    </location>
</feature>
<evidence type="ECO:0000313" key="6">
    <source>
        <dbReference type="Proteomes" id="UP000183031"/>
    </source>
</evidence>
<sequence>MSYQFENLVFEGGGVKGIAYGGALELLEAKGIMPQIKQTSGASAGAIAALLVGLGCSSADVTKILSAMDFKKFLDYNGGFFGTIQDAYRLFNQYGIAPGDYFYQWSRDIIKQYTGNPDITFEQFEAMKAAKGFKSIYFIGANLNSGQREVYSHRTTPRMKVADGLRISMSFPFAFVAKNNTLGDLCIDGGMIDNYPVRLFDYDFSATPPYIDSASQRINTRTLGIRLDSASEIAQAAGQAGPRTPVNNLFDFTLAVANVMLDIQTKVHLDSDDWKRTVYVDTLDVGTLEFGISEEKKRALIESGRRGVERYFAWYDAAMKQAA</sequence>
<dbReference type="PANTHER" id="PTHR46394:SF1">
    <property type="entry name" value="PNPLA DOMAIN-CONTAINING PROTEIN"/>
    <property type="match status" value="1"/>
</dbReference>
<keyword evidence="2" id="KW-0442">Lipid degradation</keyword>
<dbReference type="EMBL" id="FMUT01000009">
    <property type="protein sequence ID" value="SCY97575.1"/>
    <property type="molecule type" value="Genomic_DNA"/>
</dbReference>
<feature type="active site" description="Nucleophile" evidence="2">
    <location>
        <position position="43"/>
    </location>
</feature>
<feature type="domain" description="Rhodanese" evidence="3">
    <location>
        <begin position="55"/>
        <end position="92"/>
    </location>
</feature>
<dbReference type="InterPro" id="IPR016035">
    <property type="entry name" value="Acyl_Trfase/lysoPLipase"/>
</dbReference>
<dbReference type="Pfam" id="PF01734">
    <property type="entry name" value="Patatin"/>
    <property type="match status" value="1"/>
</dbReference>
<feature type="domain" description="PNPLA" evidence="4">
    <location>
        <begin position="8"/>
        <end position="201"/>
    </location>
</feature>
<evidence type="ECO:0000256" key="1">
    <source>
        <dbReference type="ARBA" id="ARBA00023098"/>
    </source>
</evidence>
<dbReference type="Gene3D" id="3.40.1090.10">
    <property type="entry name" value="Cytosolic phospholipase A2 catalytic domain"/>
    <property type="match status" value="2"/>
</dbReference>
<dbReference type="InterPro" id="IPR001763">
    <property type="entry name" value="Rhodanese-like_dom"/>
</dbReference>
<dbReference type="RefSeq" id="WP_033632273.1">
    <property type="nucleotide sequence ID" value="NZ_CBCSIN010000007.1"/>
</dbReference>
<gene>
    <name evidence="5" type="ORF">SAMN02927935_03223</name>
</gene>
<accession>A0A1G5KAF3</accession>
<comment type="caution">
    <text evidence="5">The sequence shown here is derived from an EMBL/GenBank/DDBJ whole genome shotgun (WGS) entry which is preliminary data.</text>
</comment>
<reference evidence="5 6" key="1">
    <citation type="submission" date="2016-10" db="EMBL/GenBank/DDBJ databases">
        <authorList>
            <person name="Varghese N."/>
            <person name="Submissions S."/>
        </authorList>
    </citation>
    <scope>NUCLEOTIDE SEQUENCE [LARGE SCALE GENOMIC DNA]</scope>
    <source>
        <strain evidence="5 6">CGMCC 1.6853</strain>
    </source>
</reference>
<dbReference type="PROSITE" id="PS50206">
    <property type="entry name" value="RHODANESE_3"/>
    <property type="match status" value="1"/>
</dbReference>
<dbReference type="PROSITE" id="PS51635">
    <property type="entry name" value="PNPLA"/>
    <property type="match status" value="1"/>
</dbReference>
<dbReference type="SUPFAM" id="SSF52151">
    <property type="entry name" value="FabD/lysophospholipase-like"/>
    <property type="match status" value="1"/>
</dbReference>
<keyword evidence="2" id="KW-0378">Hydrolase</keyword>
<evidence type="ECO:0000313" key="5">
    <source>
        <dbReference type="EMBL" id="SCY97575.1"/>
    </source>
</evidence>
<proteinExistence type="predicted"/>
<evidence type="ECO:0000259" key="3">
    <source>
        <dbReference type="PROSITE" id="PS50206"/>
    </source>
</evidence>
<evidence type="ECO:0000259" key="4">
    <source>
        <dbReference type="PROSITE" id="PS51635"/>
    </source>
</evidence>
<feature type="short sequence motif" description="DGA/G" evidence="2">
    <location>
        <begin position="188"/>
        <end position="190"/>
    </location>
</feature>
<protein>
    <submittedName>
        <fullName evidence="5">NTE family protein</fullName>
    </submittedName>
</protein>
<keyword evidence="6" id="KW-1185">Reference proteome</keyword>
<dbReference type="CDD" id="cd07207">
    <property type="entry name" value="Pat_ExoU_VipD_like"/>
    <property type="match status" value="1"/>
</dbReference>
<feature type="active site" description="Proton acceptor" evidence="2">
    <location>
        <position position="188"/>
    </location>
</feature>
<evidence type="ECO:0000256" key="2">
    <source>
        <dbReference type="PROSITE-ProRule" id="PRU01161"/>
    </source>
</evidence>
<dbReference type="Proteomes" id="UP000183031">
    <property type="component" value="Unassembled WGS sequence"/>
</dbReference>
<name>A0A1G5KAF3_9GAMM</name>
<dbReference type="InterPro" id="IPR002641">
    <property type="entry name" value="PNPLA_dom"/>
</dbReference>
<keyword evidence="1 2" id="KW-0443">Lipid metabolism</keyword>
<feature type="short sequence motif" description="GXGXXG" evidence="2">
    <location>
        <begin position="12"/>
        <end position="17"/>
    </location>
</feature>
<organism evidence="5 6">
    <name type="scientific">Serratia nematodiphila</name>
    <dbReference type="NCBI Taxonomy" id="458197"/>
    <lineage>
        <taxon>Bacteria</taxon>
        <taxon>Pseudomonadati</taxon>
        <taxon>Pseudomonadota</taxon>
        <taxon>Gammaproteobacteria</taxon>
        <taxon>Enterobacterales</taxon>
        <taxon>Yersiniaceae</taxon>
        <taxon>Serratia</taxon>
    </lineage>
</organism>
<dbReference type="PANTHER" id="PTHR46394">
    <property type="entry name" value="ANNEXIN"/>
    <property type="match status" value="1"/>
</dbReference>
<dbReference type="InterPro" id="IPR052580">
    <property type="entry name" value="Lipid_Hydrolase"/>
</dbReference>